<comment type="caution">
    <text evidence="1">The sequence shown here is derived from an EMBL/GenBank/DDBJ whole genome shotgun (WGS) entry which is preliminary data.</text>
</comment>
<accession>A0A918TVI2</accession>
<organism evidence="1 2">
    <name type="scientific">Neogemmobacter tilapiae</name>
    <dbReference type="NCBI Taxonomy" id="875041"/>
    <lineage>
        <taxon>Bacteria</taxon>
        <taxon>Pseudomonadati</taxon>
        <taxon>Pseudomonadota</taxon>
        <taxon>Alphaproteobacteria</taxon>
        <taxon>Rhodobacterales</taxon>
        <taxon>Paracoccaceae</taxon>
        <taxon>Neogemmobacter</taxon>
    </lineage>
</organism>
<dbReference type="AlphaFoldDB" id="A0A918TVI2"/>
<evidence type="ECO:0000313" key="2">
    <source>
        <dbReference type="Proteomes" id="UP000638981"/>
    </source>
</evidence>
<evidence type="ECO:0000313" key="1">
    <source>
        <dbReference type="EMBL" id="GHC63198.1"/>
    </source>
</evidence>
<reference evidence="1" key="2">
    <citation type="submission" date="2020-09" db="EMBL/GenBank/DDBJ databases">
        <authorList>
            <person name="Sun Q."/>
            <person name="Kim S."/>
        </authorList>
    </citation>
    <scope>NUCLEOTIDE SEQUENCE</scope>
    <source>
        <strain evidence="1">KCTC 23310</strain>
    </source>
</reference>
<protein>
    <submittedName>
        <fullName evidence="1">Uncharacterized protein</fullName>
    </submittedName>
</protein>
<dbReference type="EMBL" id="BMYJ01000010">
    <property type="protein sequence ID" value="GHC63198.1"/>
    <property type="molecule type" value="Genomic_DNA"/>
</dbReference>
<proteinExistence type="predicted"/>
<reference evidence="1" key="1">
    <citation type="journal article" date="2014" name="Int. J. Syst. Evol. Microbiol.">
        <title>Complete genome sequence of Corynebacterium casei LMG S-19264T (=DSM 44701T), isolated from a smear-ripened cheese.</title>
        <authorList>
            <consortium name="US DOE Joint Genome Institute (JGI-PGF)"/>
            <person name="Walter F."/>
            <person name="Albersmeier A."/>
            <person name="Kalinowski J."/>
            <person name="Ruckert C."/>
        </authorList>
    </citation>
    <scope>NUCLEOTIDE SEQUENCE</scope>
    <source>
        <strain evidence="1">KCTC 23310</strain>
    </source>
</reference>
<name>A0A918TVI2_9RHOB</name>
<dbReference type="Proteomes" id="UP000638981">
    <property type="component" value="Unassembled WGS sequence"/>
</dbReference>
<sequence length="171" mass="19425">MQTDVDLDSFYVAQKELAINPDWVVTARKDYADLVSPLDIDGVTMAGLAFRARARIELPDRQVAFQLEYSPSTSQPKGGPICRLDWRPFQAHNNKNCGPPEYRMIAIRGTHLHDFHLNWAYSPKRVRNGILDIAVPVADMPFEKALEFVEKQFRIKGVALLPPPPWSARLI</sequence>
<keyword evidence="2" id="KW-1185">Reference proteome</keyword>
<gene>
    <name evidence="1" type="ORF">GCM10007315_29200</name>
</gene>